<sequence length="444" mass="48954">MRVAVTWLAVLVSDAAAAPLTSSFSAGLLGVLSSKPKLIFGAKKTFKGEDVDWGPQQDVNTSHAHSVVLDNERPDFVDLLTGENLSKENATKYLDQVGRLLWRGASHLRLSTGTSVTLLHSYATEPEPLQHDHSVNIAHEEEINYEIAQHGKTLSYTRSDVGPRPYGLANYWVPVYAKASDVKPAVVLWFFDSRSFVTGEAGPVLDAADYYWVDENTVPTYIEQQSALMERVVCASWEDAAMRLREFPVGESSSRLGFCPYPRAKRRPFGSSVRHLLISRSTALTLHRPSAGDHDDEPDPSAQGFLKTCTLASIFHFGTPSSAISTVDRTVGTFWQSLPAMTMENRDVLVPPIRRASRSASTGILDTADEDSTTNEHVSWDRTTCRSTMISRVNLRNEINRSFTLILGDNEASILGFIIPLFQLGGLFIIFLTLGDDVTVGISF</sequence>
<accession>A0AAD2HZ48</accession>
<keyword evidence="4" id="KW-1185">Reference proteome</keyword>
<feature type="chain" id="PRO_5042213817" evidence="2">
    <location>
        <begin position="18"/>
        <end position="444"/>
    </location>
</feature>
<feature type="transmembrane region" description="Helical" evidence="1">
    <location>
        <begin position="414"/>
        <end position="434"/>
    </location>
</feature>
<evidence type="ECO:0000256" key="1">
    <source>
        <dbReference type="SAM" id="Phobius"/>
    </source>
</evidence>
<name>A0AAD2HZ48_9AGAR</name>
<gene>
    <name evidence="3" type="ORF">MYCIT1_LOCUS38269</name>
</gene>
<feature type="non-terminal residue" evidence="3">
    <location>
        <position position="1"/>
    </location>
</feature>
<reference evidence="3" key="1">
    <citation type="submission" date="2023-11" db="EMBL/GenBank/DDBJ databases">
        <authorList>
            <person name="De Vega J J."/>
            <person name="De Vega J J."/>
        </authorList>
    </citation>
    <scope>NUCLEOTIDE SEQUENCE</scope>
</reference>
<dbReference type="EMBL" id="CAVNYO010000481">
    <property type="protein sequence ID" value="CAK5284803.1"/>
    <property type="molecule type" value="Genomic_DNA"/>
</dbReference>
<evidence type="ECO:0000313" key="4">
    <source>
        <dbReference type="Proteomes" id="UP001295794"/>
    </source>
</evidence>
<keyword evidence="1" id="KW-0812">Transmembrane</keyword>
<feature type="signal peptide" evidence="2">
    <location>
        <begin position="1"/>
        <end position="17"/>
    </location>
</feature>
<evidence type="ECO:0000256" key="2">
    <source>
        <dbReference type="SAM" id="SignalP"/>
    </source>
</evidence>
<organism evidence="3 4">
    <name type="scientific">Mycena citricolor</name>
    <dbReference type="NCBI Taxonomy" id="2018698"/>
    <lineage>
        <taxon>Eukaryota</taxon>
        <taxon>Fungi</taxon>
        <taxon>Dikarya</taxon>
        <taxon>Basidiomycota</taxon>
        <taxon>Agaricomycotina</taxon>
        <taxon>Agaricomycetes</taxon>
        <taxon>Agaricomycetidae</taxon>
        <taxon>Agaricales</taxon>
        <taxon>Marasmiineae</taxon>
        <taxon>Mycenaceae</taxon>
        <taxon>Mycena</taxon>
    </lineage>
</organism>
<keyword evidence="1" id="KW-1133">Transmembrane helix</keyword>
<dbReference type="AlphaFoldDB" id="A0AAD2HZ48"/>
<keyword evidence="1" id="KW-0472">Membrane</keyword>
<dbReference type="GO" id="GO:0005737">
    <property type="term" value="C:cytoplasm"/>
    <property type="evidence" value="ECO:0007669"/>
    <property type="project" value="TreeGrafter"/>
</dbReference>
<comment type="caution">
    <text evidence="3">The sequence shown here is derived from an EMBL/GenBank/DDBJ whole genome shotgun (WGS) entry which is preliminary data.</text>
</comment>
<dbReference type="Proteomes" id="UP001295794">
    <property type="component" value="Unassembled WGS sequence"/>
</dbReference>
<evidence type="ECO:0000313" key="3">
    <source>
        <dbReference type="EMBL" id="CAK5284803.1"/>
    </source>
</evidence>
<dbReference type="PANTHER" id="PTHR32440:SF11">
    <property type="entry name" value="METALLOPHOSPHOESTERASE DOMAIN-CONTAINING PROTEIN"/>
    <property type="match status" value="1"/>
</dbReference>
<dbReference type="GO" id="GO:0016788">
    <property type="term" value="F:hydrolase activity, acting on ester bonds"/>
    <property type="evidence" value="ECO:0007669"/>
    <property type="project" value="TreeGrafter"/>
</dbReference>
<keyword evidence="2" id="KW-0732">Signal</keyword>
<dbReference type="PANTHER" id="PTHR32440">
    <property type="entry name" value="PHOSPHATASE DCR2-RELATED-RELATED"/>
    <property type="match status" value="1"/>
</dbReference>
<proteinExistence type="predicted"/>
<protein>
    <submittedName>
        <fullName evidence="3">Uncharacterized protein</fullName>
    </submittedName>
</protein>